<feature type="compositionally biased region" description="Basic and acidic residues" evidence="1">
    <location>
        <begin position="90"/>
        <end position="99"/>
    </location>
</feature>
<evidence type="ECO:0000313" key="7">
    <source>
        <dbReference type="Proteomes" id="UP000002051"/>
    </source>
</evidence>
<dbReference type="PANTHER" id="PTHR37751:SF1">
    <property type="entry name" value="LOW PROTEIN: M-PHASE INDUCER PHOSPHATASE-LIKE PROTEIN"/>
    <property type="match status" value="1"/>
</dbReference>
<keyword evidence="7" id="KW-1185">Reference proteome</keyword>
<feature type="region of interest" description="Disordered" evidence="1">
    <location>
        <begin position="81"/>
        <end position="125"/>
    </location>
</feature>
<accession>G7KQF2</accession>
<dbReference type="PANTHER" id="PTHR37751">
    <property type="entry name" value="LOW PROTEIN: M-PHASE INDUCER PHOSPHATASE-LIKE PROTEIN"/>
    <property type="match status" value="1"/>
</dbReference>
<dbReference type="AlphaFoldDB" id="G7KQF2"/>
<dbReference type="KEGG" id="mtr:11427611"/>
<dbReference type="Pfam" id="PF14309">
    <property type="entry name" value="DUF4378"/>
    <property type="match status" value="1"/>
</dbReference>
<feature type="compositionally biased region" description="Polar residues" evidence="1">
    <location>
        <begin position="145"/>
        <end position="165"/>
    </location>
</feature>
<accession>A0A0C3VZZ8</accession>
<sequence>MGKEWYGVRKSSKRSVIVEGNETTPSPPSGCMCAFFQFFDFHPFHFPNTINHQQEITSSSCISKEHTLGAGSRTNFLQVEKRNSQPSDFSGERLSKEHTTTTSVSKGAEAPRNSLKSEDSIVSASLSKEENLKIPKNIQIKTKRSNGGNLTDLSSEISTSPGTKTPTLVARLMGLDLLPNPNSPSFSSPLSTPNSQGKNNIIQHLHQVRTKQQQFQTKARNSIDSSEITRMSSSRKTEFDHHRLSLQINKENNIGGEDFELPRFSFSKRKIDENSYKSSNHYAKQIVKQVKESVVSRKVGQDITNTLKSNQVIGIQQNSNEPDYLPRKDQLLTREEVLGQLRIKRCPKTTSLKDSNPISSCSPRIRFIENKHKPNTTTDQNTKPKAYTLKEEQESSDKKLVSKCKKDANEKFSSRFKRLPKTSDINISSTSNSRANDIRSNTKSKRISNVLSIGTESSYLANKIPLKQVSETQDSKLCPQLSSCSRQRYKQEGTVTLSNQEPSTKVIEDKFNGATTLETNQPEFQYITEILNKHGTITTTKNVSFNKWFSSTHLLDPSIFHHLEQSTNDNIIIKNQLCHRWNRKLLFDLVDEVLIEILKPNGGEKRLYFLDGFCDQWTITELTERVLKRVVEFPCAKCEVLDDIDNLIEGEDMEKLIKVEDEEEREGLVMEIQGNILDTLVHETILIFQIMGTI</sequence>
<gene>
    <name evidence="6" type="primary">11427611</name>
    <name evidence="4" type="ordered locus">MTR_6g089530</name>
    <name evidence="5" type="ORF">MtrunA17_Chr6g0474321</name>
</gene>
<dbReference type="Proteomes" id="UP000002051">
    <property type="component" value="Chromosome 6"/>
</dbReference>
<dbReference type="EMBL" id="PSQE01000006">
    <property type="protein sequence ID" value="RHN51903.1"/>
    <property type="molecule type" value="Genomic_DNA"/>
</dbReference>
<dbReference type="PaxDb" id="3880-AES76946"/>
<feature type="region of interest" description="Disordered" evidence="1">
    <location>
        <begin position="369"/>
        <end position="394"/>
    </location>
</feature>
<dbReference type="Gramene" id="rna36469">
    <property type="protein sequence ID" value="RHN51903.1"/>
    <property type="gene ID" value="gene36469"/>
</dbReference>
<dbReference type="EnsemblPlants" id="AES76946">
    <property type="protein sequence ID" value="AES76946"/>
    <property type="gene ID" value="MTR_6g089530"/>
</dbReference>
<feature type="region of interest" description="Disordered" evidence="1">
    <location>
        <begin position="137"/>
        <end position="165"/>
    </location>
</feature>
<dbReference type="InterPro" id="IPR032795">
    <property type="entry name" value="DUF3741-assoc"/>
</dbReference>
<protein>
    <submittedName>
        <fullName evidence="4">DUF4378 domain protein</fullName>
    </submittedName>
</protein>
<dbReference type="Pfam" id="PF14383">
    <property type="entry name" value="VARLMGL"/>
    <property type="match status" value="1"/>
</dbReference>
<dbReference type="EMBL" id="CM001222">
    <property type="protein sequence ID" value="AES76946.2"/>
    <property type="molecule type" value="Genomic_DNA"/>
</dbReference>
<evidence type="ECO:0000259" key="3">
    <source>
        <dbReference type="Pfam" id="PF14383"/>
    </source>
</evidence>
<dbReference type="HOGENOM" id="CLU_024167_0_0_1"/>
<evidence type="ECO:0000256" key="1">
    <source>
        <dbReference type="SAM" id="MobiDB-lite"/>
    </source>
</evidence>
<reference evidence="6" key="3">
    <citation type="submission" date="2015-04" db="UniProtKB">
        <authorList>
            <consortium name="EnsemblPlants"/>
        </authorList>
    </citation>
    <scope>IDENTIFICATION</scope>
    <source>
        <strain evidence="6">cv. Jemalong A17</strain>
    </source>
</reference>
<dbReference type="InterPro" id="IPR025486">
    <property type="entry name" value="DUF4378"/>
</dbReference>
<reference evidence="4 7" key="1">
    <citation type="journal article" date="2011" name="Nature">
        <title>The Medicago genome provides insight into the evolution of rhizobial symbioses.</title>
        <authorList>
            <person name="Young N.D."/>
            <person name="Debelle F."/>
            <person name="Oldroyd G.E."/>
            <person name="Geurts R."/>
            <person name="Cannon S.B."/>
            <person name="Udvardi M.K."/>
            <person name="Benedito V.A."/>
            <person name="Mayer K.F."/>
            <person name="Gouzy J."/>
            <person name="Schoof H."/>
            <person name="Van de Peer Y."/>
            <person name="Proost S."/>
            <person name="Cook D.R."/>
            <person name="Meyers B.C."/>
            <person name="Spannagl M."/>
            <person name="Cheung F."/>
            <person name="De Mita S."/>
            <person name="Krishnakumar V."/>
            <person name="Gundlach H."/>
            <person name="Zhou S."/>
            <person name="Mudge J."/>
            <person name="Bharti A.K."/>
            <person name="Murray J.D."/>
            <person name="Naoumkina M.A."/>
            <person name="Rosen B."/>
            <person name="Silverstein K.A."/>
            <person name="Tang H."/>
            <person name="Rombauts S."/>
            <person name="Zhao P.X."/>
            <person name="Zhou P."/>
            <person name="Barbe V."/>
            <person name="Bardou P."/>
            <person name="Bechner M."/>
            <person name="Bellec A."/>
            <person name="Berger A."/>
            <person name="Berges H."/>
            <person name="Bidwell S."/>
            <person name="Bisseling T."/>
            <person name="Choisne N."/>
            <person name="Couloux A."/>
            <person name="Denny R."/>
            <person name="Deshpande S."/>
            <person name="Dai X."/>
            <person name="Doyle J.J."/>
            <person name="Dudez A.M."/>
            <person name="Farmer A.D."/>
            <person name="Fouteau S."/>
            <person name="Franken C."/>
            <person name="Gibelin C."/>
            <person name="Gish J."/>
            <person name="Goldstein S."/>
            <person name="Gonzalez A.J."/>
            <person name="Green P.J."/>
            <person name="Hallab A."/>
            <person name="Hartog M."/>
            <person name="Hua A."/>
            <person name="Humphray S.J."/>
            <person name="Jeong D.H."/>
            <person name="Jing Y."/>
            <person name="Jocker A."/>
            <person name="Kenton S.M."/>
            <person name="Kim D.J."/>
            <person name="Klee K."/>
            <person name="Lai H."/>
            <person name="Lang C."/>
            <person name="Lin S."/>
            <person name="Macmil S.L."/>
            <person name="Magdelenat G."/>
            <person name="Matthews L."/>
            <person name="McCorrison J."/>
            <person name="Monaghan E.L."/>
            <person name="Mun J.H."/>
            <person name="Najar F.Z."/>
            <person name="Nicholson C."/>
            <person name="Noirot C."/>
            <person name="O'Bleness M."/>
            <person name="Paule C.R."/>
            <person name="Poulain J."/>
            <person name="Prion F."/>
            <person name="Qin B."/>
            <person name="Qu C."/>
            <person name="Retzel E.F."/>
            <person name="Riddle C."/>
            <person name="Sallet E."/>
            <person name="Samain S."/>
            <person name="Samson N."/>
            <person name="Sanders I."/>
            <person name="Saurat O."/>
            <person name="Scarpelli C."/>
            <person name="Schiex T."/>
            <person name="Segurens B."/>
            <person name="Severin A.J."/>
            <person name="Sherrier D.J."/>
            <person name="Shi R."/>
            <person name="Sims S."/>
            <person name="Singer S.R."/>
            <person name="Sinharoy S."/>
            <person name="Sterck L."/>
            <person name="Viollet A."/>
            <person name="Wang B.B."/>
            <person name="Wang K."/>
            <person name="Wang M."/>
            <person name="Wang X."/>
            <person name="Warfsmann J."/>
            <person name="Weissenbach J."/>
            <person name="White D.D."/>
            <person name="White J.D."/>
            <person name="Wiley G.B."/>
            <person name="Wincker P."/>
            <person name="Xing Y."/>
            <person name="Yang L."/>
            <person name="Yao Z."/>
            <person name="Ying F."/>
            <person name="Zhai J."/>
            <person name="Zhou L."/>
            <person name="Zuber A."/>
            <person name="Denarie J."/>
            <person name="Dixon R.A."/>
            <person name="May G.D."/>
            <person name="Schwartz D.C."/>
            <person name="Rogers J."/>
            <person name="Quetier F."/>
            <person name="Town C.D."/>
            <person name="Roe B.A."/>
        </authorList>
    </citation>
    <scope>NUCLEOTIDE SEQUENCE [LARGE SCALE GENOMIC DNA]</scope>
    <source>
        <strain evidence="4">A17</strain>
        <strain evidence="6 7">cv. Jemalong A17</strain>
    </source>
</reference>
<name>G7KQF2_MEDTR</name>
<evidence type="ECO:0000313" key="4">
    <source>
        <dbReference type="EMBL" id="AES76946.2"/>
    </source>
</evidence>
<reference evidence="5" key="4">
    <citation type="journal article" date="2018" name="Nat. Plants">
        <title>Whole-genome landscape of Medicago truncatula symbiotic genes.</title>
        <authorList>
            <person name="Pecrix Y."/>
            <person name="Gamas P."/>
            <person name="Carrere S."/>
        </authorList>
    </citation>
    <scope>NUCLEOTIDE SEQUENCE</scope>
    <source>
        <tissue evidence="5">Leaves</tissue>
    </source>
</reference>
<dbReference type="Proteomes" id="UP000265566">
    <property type="component" value="Chromosome 6"/>
</dbReference>
<feature type="domain" description="DUF3741" evidence="3">
    <location>
        <begin position="154"/>
        <end position="182"/>
    </location>
</feature>
<feature type="domain" description="DUF4378" evidence="2">
    <location>
        <begin position="523"/>
        <end position="683"/>
    </location>
</feature>
<proteinExistence type="predicted"/>
<dbReference type="OrthoDB" id="1939700at2759"/>
<evidence type="ECO:0000313" key="5">
    <source>
        <dbReference type="EMBL" id="RHN51903.1"/>
    </source>
</evidence>
<organism evidence="4 7">
    <name type="scientific">Medicago truncatula</name>
    <name type="common">Barrel medic</name>
    <name type="synonym">Medicago tribuloides</name>
    <dbReference type="NCBI Taxonomy" id="3880"/>
    <lineage>
        <taxon>Eukaryota</taxon>
        <taxon>Viridiplantae</taxon>
        <taxon>Streptophyta</taxon>
        <taxon>Embryophyta</taxon>
        <taxon>Tracheophyta</taxon>
        <taxon>Spermatophyta</taxon>
        <taxon>Magnoliopsida</taxon>
        <taxon>eudicotyledons</taxon>
        <taxon>Gunneridae</taxon>
        <taxon>Pentapetalae</taxon>
        <taxon>rosids</taxon>
        <taxon>fabids</taxon>
        <taxon>Fabales</taxon>
        <taxon>Fabaceae</taxon>
        <taxon>Papilionoideae</taxon>
        <taxon>50 kb inversion clade</taxon>
        <taxon>NPAAA clade</taxon>
        <taxon>Hologalegina</taxon>
        <taxon>IRL clade</taxon>
        <taxon>Trifolieae</taxon>
        <taxon>Medicago</taxon>
    </lineage>
</organism>
<dbReference type="eggNOG" id="ENOG502RST5">
    <property type="taxonomic scope" value="Eukaryota"/>
</dbReference>
<evidence type="ECO:0000259" key="2">
    <source>
        <dbReference type="Pfam" id="PF14309"/>
    </source>
</evidence>
<reference evidence="4 7" key="2">
    <citation type="journal article" date="2014" name="BMC Genomics">
        <title>An improved genome release (version Mt4.0) for the model legume Medicago truncatula.</title>
        <authorList>
            <person name="Tang H."/>
            <person name="Krishnakumar V."/>
            <person name="Bidwell S."/>
            <person name="Rosen B."/>
            <person name="Chan A."/>
            <person name="Zhou S."/>
            <person name="Gentzbittel L."/>
            <person name="Childs K.L."/>
            <person name="Yandell M."/>
            <person name="Gundlach H."/>
            <person name="Mayer K.F."/>
            <person name="Schwartz D.C."/>
            <person name="Town C.D."/>
        </authorList>
    </citation>
    <scope>GENOME REANNOTATION</scope>
    <source>
        <strain evidence="6 7">cv. Jemalong A17</strain>
    </source>
</reference>
<evidence type="ECO:0000313" key="6">
    <source>
        <dbReference type="EnsemblPlants" id="AES76946"/>
    </source>
</evidence>
<dbReference type="STRING" id="3880.G7KQF2"/>